<accession>A0A4Y9Y576</accession>
<organism evidence="2 3">
    <name type="scientific">Rhodofomes roseus</name>
    <dbReference type="NCBI Taxonomy" id="34475"/>
    <lineage>
        <taxon>Eukaryota</taxon>
        <taxon>Fungi</taxon>
        <taxon>Dikarya</taxon>
        <taxon>Basidiomycota</taxon>
        <taxon>Agaricomycotina</taxon>
        <taxon>Agaricomycetes</taxon>
        <taxon>Polyporales</taxon>
        <taxon>Rhodofomes</taxon>
    </lineage>
</organism>
<dbReference type="EMBL" id="SEKV01000546">
    <property type="protein sequence ID" value="TFY55959.1"/>
    <property type="molecule type" value="Genomic_DNA"/>
</dbReference>
<reference evidence="2 3" key="1">
    <citation type="submission" date="2019-01" db="EMBL/GenBank/DDBJ databases">
        <title>Genome sequencing of the rare red list fungi Fomitopsis rosea.</title>
        <authorList>
            <person name="Buettner E."/>
            <person name="Kellner H."/>
        </authorList>
    </citation>
    <scope>NUCLEOTIDE SEQUENCE [LARGE SCALE GENOMIC DNA]</scope>
    <source>
        <strain evidence="2 3">DSM 105464</strain>
    </source>
</reference>
<feature type="region of interest" description="Disordered" evidence="1">
    <location>
        <begin position="390"/>
        <end position="409"/>
    </location>
</feature>
<feature type="region of interest" description="Disordered" evidence="1">
    <location>
        <begin position="296"/>
        <end position="378"/>
    </location>
</feature>
<gene>
    <name evidence="2" type="ORF">EVJ58_g7924</name>
</gene>
<dbReference type="AlphaFoldDB" id="A0A4Y9Y576"/>
<feature type="compositionally biased region" description="Basic residues" evidence="1">
    <location>
        <begin position="306"/>
        <end position="318"/>
    </location>
</feature>
<name>A0A4Y9Y576_9APHY</name>
<comment type="caution">
    <text evidence="2">The sequence shown here is derived from an EMBL/GenBank/DDBJ whole genome shotgun (WGS) entry which is preliminary data.</text>
</comment>
<evidence type="ECO:0000313" key="2">
    <source>
        <dbReference type="EMBL" id="TFY55959.1"/>
    </source>
</evidence>
<evidence type="ECO:0000313" key="3">
    <source>
        <dbReference type="Proteomes" id="UP000298390"/>
    </source>
</evidence>
<feature type="compositionally biased region" description="Polar residues" evidence="1">
    <location>
        <begin position="337"/>
        <end position="347"/>
    </location>
</feature>
<dbReference type="Proteomes" id="UP000298390">
    <property type="component" value="Unassembled WGS sequence"/>
</dbReference>
<evidence type="ECO:0000256" key="1">
    <source>
        <dbReference type="SAM" id="MobiDB-lite"/>
    </source>
</evidence>
<proteinExistence type="predicted"/>
<sequence>MAASAPATLPGLPLFRSSLWTPFDFSGLPPNIAVRDATWQAYDGHRAIRSVVALRDGSFAISPNATFVPPLPPSSTDQETVLSDGRRGLFEPGYHPQYWNGSNGHLAFIHQVPPDATGIDPAYVTVDSNRKGRTGIFRVGNTNNLKGNLVPAFVQALLTLYELEFQRAEQLLQRDPSAPRALKLRPASVSDALYHLPITTDQLFPVRKNVAEVQRHLLELRAYSLRATFQFAYDEGRFSIPNSHIIGVGCWVRRTDLEVMKRMVWCGVPVWYVSRSFSPGSLPLQSLSPFDSRLSHDPWDDEDHGPRRHIGKRTKKRLGPLAAEPPDADPDPEFHWTTPNWAASPPTSDFPPQLPDVAPTEETPNMVDSSTGPAVSDIPPQPPVVVAPVASPLPPDEEGWTNQPTGPSELSLCREDVPLYAILSRLLAHFPVLRGTGPLLDVKAPLVGWFAHHREVDLPLAVSTMRRLGTALSPGGQNVHFGRTSTLLSVPAPGRVPRGVPHVARVPTGEIIPLGDVPRPPLQATEIVE</sequence>
<feature type="compositionally biased region" description="Polar residues" evidence="1">
    <location>
        <begin position="362"/>
        <end position="373"/>
    </location>
</feature>
<protein>
    <submittedName>
        <fullName evidence="2">Uncharacterized protein</fullName>
    </submittedName>
</protein>